<dbReference type="HOGENOM" id="CLU_1380188_0_0_1"/>
<sequence length="198" mass="21338">MGGTNQLQKRSSCKQPEYRISFKNEGVVFVEANADDKLKDHLERDHGTLEELMPLSMSLPPALFPAATDAIASEDLIRKPLSYAAGIVKASLKKTDNKQHMISAVDYVSKNLKPNTAGGSRMGASGYDPNVLITGWSGLPWNDVDFGFGHPSFAGPIGSHMEGVIRVIPGSKAGDMGVTVTLQKDQMVNLKKLLSVNV</sequence>
<dbReference type="PANTHER" id="PTHR31642:SF310">
    <property type="entry name" value="FATTY ALCOHOL:CAFFEOYL-COA ACYLTRANSFERASE"/>
    <property type="match status" value="1"/>
</dbReference>
<accession>D8S1S0</accession>
<keyword evidence="4" id="KW-1185">Reference proteome</keyword>
<evidence type="ECO:0000313" key="3">
    <source>
        <dbReference type="EMBL" id="EFJ21754.1"/>
    </source>
</evidence>
<dbReference type="InterPro" id="IPR023213">
    <property type="entry name" value="CAT-like_dom_sf"/>
</dbReference>
<evidence type="ECO:0008006" key="5">
    <source>
        <dbReference type="Google" id="ProtNLM"/>
    </source>
</evidence>
<dbReference type="Pfam" id="PF02458">
    <property type="entry name" value="Transferase"/>
    <property type="match status" value="1"/>
</dbReference>
<dbReference type="Gramene" id="EFJ21754">
    <property type="protein sequence ID" value="EFJ21754"/>
    <property type="gene ID" value="SELMODRAFT_417220"/>
</dbReference>
<organism evidence="4">
    <name type="scientific">Selaginella moellendorffii</name>
    <name type="common">Spikemoss</name>
    <dbReference type="NCBI Taxonomy" id="88036"/>
    <lineage>
        <taxon>Eukaryota</taxon>
        <taxon>Viridiplantae</taxon>
        <taxon>Streptophyta</taxon>
        <taxon>Embryophyta</taxon>
        <taxon>Tracheophyta</taxon>
        <taxon>Lycopodiopsida</taxon>
        <taxon>Selaginellales</taxon>
        <taxon>Selaginellaceae</taxon>
        <taxon>Selaginella</taxon>
    </lineage>
</organism>
<dbReference type="InterPro" id="IPR050317">
    <property type="entry name" value="Plant_Fungal_Acyltransferase"/>
</dbReference>
<dbReference type="EMBL" id="GL377598">
    <property type="protein sequence ID" value="EFJ21754.1"/>
    <property type="molecule type" value="Genomic_DNA"/>
</dbReference>
<dbReference type="AlphaFoldDB" id="D8S1S0"/>
<proteinExistence type="inferred from homology"/>
<dbReference type="GO" id="GO:0016740">
    <property type="term" value="F:transferase activity"/>
    <property type="evidence" value="ECO:0007669"/>
    <property type="project" value="UniProtKB-KW"/>
</dbReference>
<evidence type="ECO:0000313" key="4">
    <source>
        <dbReference type="Proteomes" id="UP000001514"/>
    </source>
</evidence>
<dbReference type="KEGG" id="smo:SELMODRAFT_417220"/>
<evidence type="ECO:0000256" key="2">
    <source>
        <dbReference type="ARBA" id="ARBA00022679"/>
    </source>
</evidence>
<gene>
    <name evidence="3" type="ORF">SELMODRAFT_417220</name>
</gene>
<dbReference type="PANTHER" id="PTHR31642">
    <property type="entry name" value="TRICHOTHECENE 3-O-ACETYLTRANSFERASE"/>
    <property type="match status" value="1"/>
</dbReference>
<comment type="similarity">
    <text evidence="1">Belongs to the plant acyltransferase family.</text>
</comment>
<keyword evidence="2" id="KW-0808">Transferase</keyword>
<dbReference type="InParanoid" id="D8S1S0"/>
<evidence type="ECO:0000256" key="1">
    <source>
        <dbReference type="ARBA" id="ARBA00009861"/>
    </source>
</evidence>
<dbReference type="Gene3D" id="3.30.559.10">
    <property type="entry name" value="Chloramphenicol acetyltransferase-like domain"/>
    <property type="match status" value="1"/>
</dbReference>
<dbReference type="Proteomes" id="UP000001514">
    <property type="component" value="Unassembled WGS sequence"/>
</dbReference>
<reference evidence="3 4" key="1">
    <citation type="journal article" date="2011" name="Science">
        <title>The Selaginella genome identifies genetic changes associated with the evolution of vascular plants.</title>
        <authorList>
            <person name="Banks J.A."/>
            <person name="Nishiyama T."/>
            <person name="Hasebe M."/>
            <person name="Bowman J.L."/>
            <person name="Gribskov M."/>
            <person name="dePamphilis C."/>
            <person name="Albert V.A."/>
            <person name="Aono N."/>
            <person name="Aoyama T."/>
            <person name="Ambrose B.A."/>
            <person name="Ashton N.W."/>
            <person name="Axtell M.J."/>
            <person name="Barker E."/>
            <person name="Barker M.S."/>
            <person name="Bennetzen J.L."/>
            <person name="Bonawitz N.D."/>
            <person name="Chapple C."/>
            <person name="Cheng C."/>
            <person name="Correa L.G."/>
            <person name="Dacre M."/>
            <person name="DeBarry J."/>
            <person name="Dreyer I."/>
            <person name="Elias M."/>
            <person name="Engstrom E.M."/>
            <person name="Estelle M."/>
            <person name="Feng L."/>
            <person name="Finet C."/>
            <person name="Floyd S.K."/>
            <person name="Frommer W.B."/>
            <person name="Fujita T."/>
            <person name="Gramzow L."/>
            <person name="Gutensohn M."/>
            <person name="Harholt J."/>
            <person name="Hattori M."/>
            <person name="Heyl A."/>
            <person name="Hirai T."/>
            <person name="Hiwatashi Y."/>
            <person name="Ishikawa M."/>
            <person name="Iwata M."/>
            <person name="Karol K.G."/>
            <person name="Koehler B."/>
            <person name="Kolukisaoglu U."/>
            <person name="Kubo M."/>
            <person name="Kurata T."/>
            <person name="Lalonde S."/>
            <person name="Li K."/>
            <person name="Li Y."/>
            <person name="Litt A."/>
            <person name="Lyons E."/>
            <person name="Manning G."/>
            <person name="Maruyama T."/>
            <person name="Michael T.P."/>
            <person name="Mikami K."/>
            <person name="Miyazaki S."/>
            <person name="Morinaga S."/>
            <person name="Murata T."/>
            <person name="Mueller-Roeber B."/>
            <person name="Nelson D.R."/>
            <person name="Obara M."/>
            <person name="Oguri Y."/>
            <person name="Olmstead R.G."/>
            <person name="Onodera N."/>
            <person name="Petersen B.L."/>
            <person name="Pils B."/>
            <person name="Prigge M."/>
            <person name="Rensing S.A."/>
            <person name="Riano-Pachon D.M."/>
            <person name="Roberts A.W."/>
            <person name="Sato Y."/>
            <person name="Scheller H.V."/>
            <person name="Schulz B."/>
            <person name="Schulz C."/>
            <person name="Shakirov E.V."/>
            <person name="Shibagaki N."/>
            <person name="Shinohara N."/>
            <person name="Shippen D.E."/>
            <person name="Soerensen I."/>
            <person name="Sotooka R."/>
            <person name="Sugimoto N."/>
            <person name="Sugita M."/>
            <person name="Sumikawa N."/>
            <person name="Tanurdzic M."/>
            <person name="Theissen G."/>
            <person name="Ulvskov P."/>
            <person name="Wakazuki S."/>
            <person name="Weng J.K."/>
            <person name="Willats W.W."/>
            <person name="Wipf D."/>
            <person name="Wolf P.G."/>
            <person name="Yang L."/>
            <person name="Zimmer A.D."/>
            <person name="Zhu Q."/>
            <person name="Mitros T."/>
            <person name="Hellsten U."/>
            <person name="Loque D."/>
            <person name="Otillar R."/>
            <person name="Salamov A."/>
            <person name="Schmutz J."/>
            <person name="Shapiro H."/>
            <person name="Lindquist E."/>
            <person name="Lucas S."/>
            <person name="Rokhsar D."/>
            <person name="Grigoriev I.V."/>
        </authorList>
    </citation>
    <scope>NUCLEOTIDE SEQUENCE [LARGE SCALE GENOMIC DNA]</scope>
</reference>
<name>D8S1S0_SELML</name>
<protein>
    <recommendedName>
        <fullName evidence="5">BAHD family acyltransferase, clade V</fullName>
    </recommendedName>
</protein>